<dbReference type="InterPro" id="IPR044668">
    <property type="entry name" value="PuuD-like"/>
</dbReference>
<proteinExistence type="predicted"/>
<dbReference type="InterPro" id="IPR017926">
    <property type="entry name" value="GATASE"/>
</dbReference>
<evidence type="ECO:0000259" key="1">
    <source>
        <dbReference type="Pfam" id="PF00117"/>
    </source>
</evidence>
<dbReference type="RefSeq" id="WP_136662582.1">
    <property type="nucleotide sequence ID" value="NZ_RFLV01000001.1"/>
</dbReference>
<gene>
    <name evidence="2" type="ORF">D8779_00820</name>
</gene>
<dbReference type="PANTHER" id="PTHR43235:SF1">
    <property type="entry name" value="GLUTAMINE AMIDOTRANSFERASE PB2B2.05-RELATED"/>
    <property type="match status" value="1"/>
</dbReference>
<dbReference type="AlphaFoldDB" id="A0A4T2A0S3"/>
<name>A0A4T2A0S3_9PSED</name>
<dbReference type="GO" id="GO:0016811">
    <property type="term" value="F:hydrolase activity, acting on carbon-nitrogen (but not peptide) bonds, in linear amides"/>
    <property type="evidence" value="ECO:0007669"/>
    <property type="project" value="InterPro"/>
</dbReference>
<comment type="caution">
    <text evidence="2">The sequence shown here is derived from an EMBL/GenBank/DDBJ whole genome shotgun (WGS) entry which is preliminary data.</text>
</comment>
<dbReference type="Proteomes" id="UP000307541">
    <property type="component" value="Unassembled WGS sequence"/>
</dbReference>
<accession>A0A4T2A0S3</accession>
<reference evidence="2 3" key="1">
    <citation type="submission" date="2018-10" db="EMBL/GenBank/DDBJ databases">
        <title>Pseudomonas leptonychotis sp. nov., isolated from Weddell seals in Antarctica.</title>
        <authorList>
            <person name="Novakova D."/>
            <person name="Svec P."/>
            <person name="Kralova S."/>
            <person name="Kristofova L."/>
            <person name="Zeman M."/>
            <person name="Pantucek R."/>
            <person name="Maslanova I."/>
            <person name="Sedlacek I."/>
        </authorList>
    </citation>
    <scope>NUCLEOTIDE SEQUENCE [LARGE SCALE GENOMIC DNA]</scope>
    <source>
        <strain evidence="2 3">CCM 8849</strain>
    </source>
</reference>
<dbReference type="OrthoDB" id="9813383at2"/>
<evidence type="ECO:0000313" key="3">
    <source>
        <dbReference type="Proteomes" id="UP000307541"/>
    </source>
</evidence>
<organism evidence="2 3">
    <name type="scientific">Pseudomonas leptonychotis</name>
    <dbReference type="NCBI Taxonomy" id="2448482"/>
    <lineage>
        <taxon>Bacteria</taxon>
        <taxon>Pseudomonadati</taxon>
        <taxon>Pseudomonadota</taxon>
        <taxon>Gammaproteobacteria</taxon>
        <taxon>Pseudomonadales</taxon>
        <taxon>Pseudomonadaceae</taxon>
        <taxon>Pseudomonas</taxon>
    </lineage>
</organism>
<dbReference type="SUPFAM" id="SSF52317">
    <property type="entry name" value="Class I glutamine amidotransferase-like"/>
    <property type="match status" value="1"/>
</dbReference>
<keyword evidence="3" id="KW-1185">Reference proteome</keyword>
<dbReference type="PROSITE" id="PS51273">
    <property type="entry name" value="GATASE_TYPE_1"/>
    <property type="match status" value="1"/>
</dbReference>
<sequence length="200" mass="22277">MKTVLVSQRVDVLPDRGERRDALDQRLLDWLAASDLLPVPVPNNLERLAALWAHLRPCAVILSGGNDLANYGGDAPERDAVERALLARALAEQIPLFALCRGAQLVLDAFGIPLERVTGHVGNRHQVSINGRTFSVNSYHQWGCRELRAPLQVLARSDDGVVEAFTHEHLPIMGIMWHPEREMPFAELDKTLLAQCLNKE</sequence>
<dbReference type="Gene3D" id="3.40.50.880">
    <property type="match status" value="1"/>
</dbReference>
<evidence type="ECO:0000313" key="2">
    <source>
        <dbReference type="EMBL" id="TIH09298.1"/>
    </source>
</evidence>
<dbReference type="GO" id="GO:0005829">
    <property type="term" value="C:cytosol"/>
    <property type="evidence" value="ECO:0007669"/>
    <property type="project" value="TreeGrafter"/>
</dbReference>
<dbReference type="Pfam" id="PF00117">
    <property type="entry name" value="GATase"/>
    <property type="match status" value="1"/>
</dbReference>
<dbReference type="EMBL" id="RFLV01000001">
    <property type="protein sequence ID" value="TIH09298.1"/>
    <property type="molecule type" value="Genomic_DNA"/>
</dbReference>
<protein>
    <recommendedName>
        <fullName evidence="1">Glutamine amidotransferase domain-containing protein</fullName>
    </recommendedName>
</protein>
<dbReference type="InterPro" id="IPR029062">
    <property type="entry name" value="Class_I_gatase-like"/>
</dbReference>
<dbReference type="PANTHER" id="PTHR43235">
    <property type="entry name" value="GLUTAMINE AMIDOTRANSFERASE PB2B2.05-RELATED"/>
    <property type="match status" value="1"/>
</dbReference>
<feature type="domain" description="Glutamine amidotransferase" evidence="1">
    <location>
        <begin position="44"/>
        <end position="182"/>
    </location>
</feature>